<dbReference type="SUPFAM" id="SSF55347">
    <property type="entry name" value="Glyceraldehyde-3-phosphate dehydrogenase-like, C-terminal domain"/>
    <property type="match status" value="1"/>
</dbReference>
<comment type="caution">
    <text evidence="5">The sequence shown here is derived from an EMBL/GenBank/DDBJ whole genome shotgun (WGS) entry which is preliminary data.</text>
</comment>
<evidence type="ECO:0000313" key="6">
    <source>
        <dbReference type="Proteomes" id="UP001551482"/>
    </source>
</evidence>
<reference evidence="5 6" key="1">
    <citation type="submission" date="2024-06" db="EMBL/GenBank/DDBJ databases">
        <title>The Natural Products Discovery Center: Release of the First 8490 Sequenced Strains for Exploring Actinobacteria Biosynthetic Diversity.</title>
        <authorList>
            <person name="Kalkreuter E."/>
            <person name="Kautsar S.A."/>
            <person name="Yang D."/>
            <person name="Bader C.D."/>
            <person name="Teijaro C.N."/>
            <person name="Fluegel L."/>
            <person name="Davis C.M."/>
            <person name="Simpson J.R."/>
            <person name="Lauterbach L."/>
            <person name="Steele A.D."/>
            <person name="Gui C."/>
            <person name="Meng S."/>
            <person name="Li G."/>
            <person name="Viehrig K."/>
            <person name="Ye F."/>
            <person name="Su P."/>
            <person name="Kiefer A.F."/>
            <person name="Nichols A."/>
            <person name="Cepeda A.J."/>
            <person name="Yan W."/>
            <person name="Fan B."/>
            <person name="Jiang Y."/>
            <person name="Adhikari A."/>
            <person name="Zheng C.-J."/>
            <person name="Schuster L."/>
            <person name="Cowan T.M."/>
            <person name="Smanski M.J."/>
            <person name="Chevrette M.G."/>
            <person name="De Carvalho L.P.S."/>
            <person name="Shen B."/>
        </authorList>
    </citation>
    <scope>NUCLEOTIDE SEQUENCE [LARGE SCALE GENOMIC DNA]</scope>
    <source>
        <strain evidence="5 6">NPDC048946</strain>
    </source>
</reference>
<keyword evidence="6" id="KW-1185">Reference proteome</keyword>
<dbReference type="InterPro" id="IPR050984">
    <property type="entry name" value="Gfo/Idh/MocA_domain"/>
</dbReference>
<proteinExistence type="inferred from homology"/>
<feature type="domain" description="Gfo/Idh/MocA-like oxidoreductase N-terminal" evidence="3">
    <location>
        <begin position="10"/>
        <end position="126"/>
    </location>
</feature>
<dbReference type="Gene3D" id="3.30.360.10">
    <property type="entry name" value="Dihydrodipicolinate Reductase, domain 2"/>
    <property type="match status" value="1"/>
</dbReference>
<organism evidence="5 6">
    <name type="scientific">Streptodolium elevatio</name>
    <dbReference type="NCBI Taxonomy" id="3157996"/>
    <lineage>
        <taxon>Bacteria</taxon>
        <taxon>Bacillati</taxon>
        <taxon>Actinomycetota</taxon>
        <taxon>Actinomycetes</taxon>
        <taxon>Kitasatosporales</taxon>
        <taxon>Streptomycetaceae</taxon>
        <taxon>Streptodolium</taxon>
    </lineage>
</organism>
<evidence type="ECO:0000259" key="4">
    <source>
        <dbReference type="Pfam" id="PF22725"/>
    </source>
</evidence>
<evidence type="ECO:0000259" key="3">
    <source>
        <dbReference type="Pfam" id="PF01408"/>
    </source>
</evidence>
<evidence type="ECO:0000313" key="5">
    <source>
        <dbReference type="EMBL" id="MEU8139069.1"/>
    </source>
</evidence>
<dbReference type="InterPro" id="IPR036291">
    <property type="entry name" value="NAD(P)-bd_dom_sf"/>
</dbReference>
<name>A0ABV3DW07_9ACTN</name>
<protein>
    <submittedName>
        <fullName evidence="5">Gfo/Idh/MocA family oxidoreductase</fullName>
    </submittedName>
</protein>
<evidence type="ECO:0000256" key="1">
    <source>
        <dbReference type="ARBA" id="ARBA00010928"/>
    </source>
</evidence>
<dbReference type="PANTHER" id="PTHR22604">
    <property type="entry name" value="OXIDOREDUCTASES"/>
    <property type="match status" value="1"/>
</dbReference>
<dbReference type="RefSeq" id="WP_358362922.1">
    <property type="nucleotide sequence ID" value="NZ_JBEZFP010000152.1"/>
</dbReference>
<dbReference type="Pfam" id="PF22725">
    <property type="entry name" value="GFO_IDH_MocA_C3"/>
    <property type="match status" value="1"/>
</dbReference>
<dbReference type="PANTHER" id="PTHR22604:SF105">
    <property type="entry name" value="TRANS-1,2-DIHYDROBENZENE-1,2-DIOL DEHYDROGENASE"/>
    <property type="match status" value="1"/>
</dbReference>
<evidence type="ECO:0000256" key="2">
    <source>
        <dbReference type="ARBA" id="ARBA00023002"/>
    </source>
</evidence>
<keyword evidence="2" id="KW-0560">Oxidoreductase</keyword>
<accession>A0ABV3DW07</accession>
<dbReference type="SUPFAM" id="SSF51735">
    <property type="entry name" value="NAD(P)-binding Rossmann-fold domains"/>
    <property type="match status" value="1"/>
</dbReference>
<dbReference type="Gene3D" id="3.40.50.720">
    <property type="entry name" value="NAD(P)-binding Rossmann-like Domain"/>
    <property type="match status" value="1"/>
</dbReference>
<feature type="domain" description="GFO/IDH/MocA-like oxidoreductase" evidence="4">
    <location>
        <begin position="135"/>
        <end position="250"/>
    </location>
</feature>
<dbReference type="Pfam" id="PF01408">
    <property type="entry name" value="GFO_IDH_MocA"/>
    <property type="match status" value="1"/>
</dbReference>
<sequence length="328" mass="34649">MSAESGSFSWGVAATGTIAEQVGAIISRQPGMSIAAVGSRDLSRAGSLASKLGAPSAYGSYAELVGDPAVQAVYVATPHAQHRSVAELAIAAGKAVLCEKPLTASLAETDALVAQARAAKVFLMEGMWMWFNPLIQKARSIIDSGALGEVRTIEATFGFPQPYDPAHRLWDPQRGGGALLDLGIYPVALAYLLLGEPTSTTVTGTLSANDLDAHAELYMTWPNGAEADLRTSLTQWLPMRGRIVCSAGEVVIAPPFHAATRITVLRDGRKEQHLIDSSDAAFVAQADEVRDRVLQGHTESATVPLEASLALMRILEDARRAIGACAFV</sequence>
<dbReference type="InterPro" id="IPR000683">
    <property type="entry name" value="Gfo/Idh/MocA-like_OxRdtase_N"/>
</dbReference>
<dbReference type="EMBL" id="JBEZFP010000152">
    <property type="protein sequence ID" value="MEU8139069.1"/>
    <property type="molecule type" value="Genomic_DNA"/>
</dbReference>
<gene>
    <name evidence="5" type="ORF">AB0C36_36925</name>
</gene>
<dbReference type="InterPro" id="IPR055170">
    <property type="entry name" value="GFO_IDH_MocA-like_dom"/>
</dbReference>
<comment type="similarity">
    <text evidence="1">Belongs to the Gfo/Idh/MocA family.</text>
</comment>
<dbReference type="Proteomes" id="UP001551482">
    <property type="component" value="Unassembled WGS sequence"/>
</dbReference>